<feature type="transmembrane region" description="Helical" evidence="1">
    <location>
        <begin position="258"/>
        <end position="277"/>
    </location>
</feature>
<dbReference type="RefSeq" id="WP_068844491.1">
    <property type="nucleotide sequence ID" value="NZ_FRBT01000007.1"/>
</dbReference>
<dbReference type="Gene3D" id="3.90.550.10">
    <property type="entry name" value="Spore Coat Polysaccharide Biosynthesis Protein SpsA, Chain A"/>
    <property type="match status" value="1"/>
</dbReference>
<keyword evidence="1" id="KW-1133">Transmembrane helix</keyword>
<dbReference type="PANTHER" id="PTHR43179:SF7">
    <property type="entry name" value="RHAMNOSYLTRANSFERASE WBBL"/>
    <property type="match status" value="1"/>
</dbReference>
<dbReference type="OrthoDB" id="9771846at2"/>
<evidence type="ECO:0000313" key="3">
    <source>
        <dbReference type="EMBL" id="SHM60133.1"/>
    </source>
</evidence>
<evidence type="ECO:0000256" key="1">
    <source>
        <dbReference type="SAM" id="Phobius"/>
    </source>
</evidence>
<dbReference type="EMBL" id="FRBT01000007">
    <property type="protein sequence ID" value="SHM60133.1"/>
    <property type="molecule type" value="Genomic_DNA"/>
</dbReference>
<dbReference type="PANTHER" id="PTHR43179">
    <property type="entry name" value="RHAMNOSYLTRANSFERASE WBBL"/>
    <property type="match status" value="1"/>
</dbReference>
<name>A0A1M7K567_9FLAO</name>
<dbReference type="GO" id="GO:0016740">
    <property type="term" value="F:transferase activity"/>
    <property type="evidence" value="ECO:0007669"/>
    <property type="project" value="UniProtKB-KW"/>
</dbReference>
<dbReference type="Proteomes" id="UP000184028">
    <property type="component" value="Unassembled WGS sequence"/>
</dbReference>
<reference evidence="4" key="1">
    <citation type="submission" date="2016-11" db="EMBL/GenBank/DDBJ databases">
        <authorList>
            <person name="Varghese N."/>
            <person name="Submissions S."/>
        </authorList>
    </citation>
    <scope>NUCLEOTIDE SEQUENCE [LARGE SCALE GENOMIC DNA]</scope>
    <source>
        <strain evidence="4">DSM 24724</strain>
    </source>
</reference>
<organism evidence="3 4">
    <name type="scientific">Flavobacterium chilense</name>
    <dbReference type="NCBI Taxonomy" id="946677"/>
    <lineage>
        <taxon>Bacteria</taxon>
        <taxon>Pseudomonadati</taxon>
        <taxon>Bacteroidota</taxon>
        <taxon>Flavobacteriia</taxon>
        <taxon>Flavobacteriales</taxon>
        <taxon>Flavobacteriaceae</taxon>
        <taxon>Flavobacterium</taxon>
    </lineage>
</organism>
<evidence type="ECO:0000313" key="4">
    <source>
        <dbReference type="Proteomes" id="UP000184028"/>
    </source>
</evidence>
<dbReference type="STRING" id="946677.SAMN05444484_107182"/>
<keyword evidence="1" id="KW-0812">Transmembrane</keyword>
<dbReference type="AlphaFoldDB" id="A0A1M7K567"/>
<dbReference type="InterPro" id="IPR001173">
    <property type="entry name" value="Glyco_trans_2-like"/>
</dbReference>
<sequence>MQLSVIILNYNVRYFLEQCVLSVQEAILALDAEIIVVDNNSSDESCLMMKNKFSNVKLIENKTNFGFPKGNNIGVEQATGKYICILNPDTIVAEDTFVKVLAFAERQINLGIIGCKLIDGTGDFLPESKRGIPTPWVAFTKIFGLYKIFPKWTLFNQYYAQHLRQNETGKVAILVGAFMLMQRDLYLEIEGFDEKCFMYADDIDLSYRVLQKQKANYYFHETTVLHYKGESTVKDEKYMKRFQEAMSFFYQKHFRKSWFFEIFIQIGIWFFSFVKMFQGKTKAKPSPERVVFYSSNKKMSEKLPSILKNKVLFCDFKKEKMVNSCLIFKGKKVEIILDNQYVSFKKCIKIIETLKDKNITFKIFPKNTNFIIGSNSRNDRGQIIKIE</sequence>
<dbReference type="Pfam" id="PF00535">
    <property type="entry name" value="Glycos_transf_2"/>
    <property type="match status" value="1"/>
</dbReference>
<accession>A0A1M7K567</accession>
<evidence type="ECO:0000259" key="2">
    <source>
        <dbReference type="Pfam" id="PF00535"/>
    </source>
</evidence>
<protein>
    <submittedName>
        <fullName evidence="3">Glycosyltransferase, GT2 family</fullName>
    </submittedName>
</protein>
<proteinExistence type="predicted"/>
<dbReference type="CDD" id="cd04186">
    <property type="entry name" value="GT_2_like_c"/>
    <property type="match status" value="1"/>
</dbReference>
<keyword evidence="1" id="KW-0472">Membrane</keyword>
<gene>
    <name evidence="3" type="ORF">SAMN05444484_107182</name>
</gene>
<dbReference type="SUPFAM" id="SSF53448">
    <property type="entry name" value="Nucleotide-diphospho-sugar transferases"/>
    <property type="match status" value="1"/>
</dbReference>
<feature type="domain" description="Glycosyltransferase 2-like" evidence="2">
    <location>
        <begin position="4"/>
        <end position="186"/>
    </location>
</feature>
<keyword evidence="4" id="KW-1185">Reference proteome</keyword>
<dbReference type="InterPro" id="IPR029044">
    <property type="entry name" value="Nucleotide-diphossugar_trans"/>
</dbReference>
<keyword evidence="3" id="KW-0808">Transferase</keyword>